<evidence type="ECO:0000313" key="11">
    <source>
        <dbReference type="Proteomes" id="UP001498398"/>
    </source>
</evidence>
<dbReference type="Proteomes" id="UP001498398">
    <property type="component" value="Unassembled WGS sequence"/>
</dbReference>
<accession>A0ABR1J8S1</accession>
<comment type="subcellular location">
    <subcellularLocation>
        <location evidence="1">Nucleus</location>
    </subcellularLocation>
</comment>
<evidence type="ECO:0000256" key="5">
    <source>
        <dbReference type="ARBA" id="ARBA00023125"/>
    </source>
</evidence>
<feature type="region of interest" description="Disordered" evidence="8">
    <location>
        <begin position="113"/>
        <end position="199"/>
    </location>
</feature>
<evidence type="ECO:0000256" key="8">
    <source>
        <dbReference type="SAM" id="MobiDB-lite"/>
    </source>
</evidence>
<proteinExistence type="predicted"/>
<dbReference type="SMART" id="SM00066">
    <property type="entry name" value="GAL4"/>
    <property type="match status" value="1"/>
</dbReference>
<feature type="compositionally biased region" description="Low complexity" evidence="8">
    <location>
        <begin position="118"/>
        <end position="145"/>
    </location>
</feature>
<feature type="compositionally biased region" description="Polar residues" evidence="8">
    <location>
        <begin position="146"/>
        <end position="162"/>
    </location>
</feature>
<keyword evidence="5" id="KW-0238">DNA-binding</keyword>
<sequence>MSAFTTYQEASAATTGHGPIQYQYEYPGEGQASGSRSQSTANTNTNAVASSSQSTQTRPQAPANQSQNPQKTKPKRRKVNHACLYCRRSHMTCDEGRPCQRCIKREIGHLCHDEPRTQGQGQHGSQGHQVGQGQAQAQVRADGQAPENTISWGAGPSTSSVPPTGLGNSGVRSESLGHPQQTPTPTTPPIYQRQQWVPPYRPGTFGTEFAVLTEFLETIDRDMGLNGTIVPSETQGQTQTSQGSFYSTSAYSELSQSQPFFTQSQLQSQPHRPPLQTQRSPPRTLTSTFPVQNQYPPSINANVTRAIKNSGTRAATSPLASGSSSAESPSSTSQSAPTPDSERHFKAAQKQTLTPNPNSLPTPSSLRDPSPNLPVLTSSLATDANGNSDGRESAVSPTQTTLPSISSILPPSSLTSPLPSQSSNSPTLPSISTISPRQAPASASTPTSVSASVSTPSITAIPNLISNISASSINRFLLTAADQESGSREDRLARVIRSKYEAGLLKPYNYVKGYARLSRWMEGNVSQESKQRVLMPLSVLRPKFRAIAQSLRPLDLVFIEEAFERLLLDYDRVFASMGVPACLWRRTGEIYKGNREFSELIGVDGYLLREGRVCIYELMAEESAVNYWEKYGTVAFDSSQKAVLTSCVLRYKPKLESFASFASRNGGSGINARNQDKYTTPNTYGAYSTYPAPMMPPTTVLARTGMTTKLWASASASQHSYSPHESGTNALPADEAAGAPPSAREHRGGPVPTEEGLISCCFSFTIRRDKWGIPSMIVGNFVRC</sequence>
<feature type="compositionally biased region" description="Low complexity" evidence="8">
    <location>
        <begin position="400"/>
        <end position="453"/>
    </location>
</feature>
<feature type="domain" description="Zn(2)-C6 fungal-type" evidence="9">
    <location>
        <begin position="82"/>
        <end position="111"/>
    </location>
</feature>
<evidence type="ECO:0000256" key="1">
    <source>
        <dbReference type="ARBA" id="ARBA00004123"/>
    </source>
</evidence>
<feature type="compositionally biased region" description="Low complexity" evidence="8">
    <location>
        <begin position="314"/>
        <end position="339"/>
    </location>
</feature>
<keyword evidence="4" id="KW-0805">Transcription regulation</keyword>
<organism evidence="10 11">
    <name type="scientific">Marasmiellus scandens</name>
    <dbReference type="NCBI Taxonomy" id="2682957"/>
    <lineage>
        <taxon>Eukaryota</taxon>
        <taxon>Fungi</taxon>
        <taxon>Dikarya</taxon>
        <taxon>Basidiomycota</taxon>
        <taxon>Agaricomycotina</taxon>
        <taxon>Agaricomycetes</taxon>
        <taxon>Agaricomycetidae</taxon>
        <taxon>Agaricales</taxon>
        <taxon>Marasmiineae</taxon>
        <taxon>Omphalotaceae</taxon>
        <taxon>Marasmiellus</taxon>
    </lineage>
</organism>
<feature type="region of interest" description="Disordered" evidence="8">
    <location>
        <begin position="260"/>
        <end position="297"/>
    </location>
</feature>
<dbReference type="InterPro" id="IPR036864">
    <property type="entry name" value="Zn2-C6_fun-type_DNA-bd_sf"/>
</dbReference>
<dbReference type="InterPro" id="IPR056751">
    <property type="entry name" value="PAS_13"/>
</dbReference>
<feature type="compositionally biased region" description="Polar residues" evidence="8">
    <location>
        <begin position="32"/>
        <end position="58"/>
    </location>
</feature>
<keyword evidence="11" id="KW-1185">Reference proteome</keyword>
<evidence type="ECO:0000256" key="4">
    <source>
        <dbReference type="ARBA" id="ARBA00023015"/>
    </source>
</evidence>
<dbReference type="Pfam" id="PF00172">
    <property type="entry name" value="Zn_clus"/>
    <property type="match status" value="1"/>
</dbReference>
<feature type="compositionally biased region" description="Low complexity" evidence="8">
    <location>
        <begin position="352"/>
        <end position="366"/>
    </location>
</feature>
<feature type="compositionally biased region" description="Polar residues" evidence="8">
    <location>
        <begin position="375"/>
        <end position="388"/>
    </location>
</feature>
<dbReference type="PROSITE" id="PS00463">
    <property type="entry name" value="ZN2_CY6_FUNGAL_1"/>
    <property type="match status" value="1"/>
</dbReference>
<reference evidence="10 11" key="1">
    <citation type="submission" date="2024-01" db="EMBL/GenBank/DDBJ databases">
        <title>A draft genome for the cacao thread blight pathogen Marasmiellus scandens.</title>
        <authorList>
            <person name="Baruah I.K."/>
            <person name="Leung J."/>
            <person name="Bukari Y."/>
            <person name="Amoako-Attah I."/>
            <person name="Meinhardt L.W."/>
            <person name="Bailey B.A."/>
            <person name="Cohen S.P."/>
        </authorList>
    </citation>
    <scope>NUCLEOTIDE SEQUENCE [LARGE SCALE GENOMIC DNA]</scope>
    <source>
        <strain evidence="10 11">GH-19</strain>
    </source>
</reference>
<evidence type="ECO:0000256" key="2">
    <source>
        <dbReference type="ARBA" id="ARBA00022723"/>
    </source>
</evidence>
<dbReference type="CDD" id="cd00067">
    <property type="entry name" value="GAL4"/>
    <property type="match status" value="1"/>
</dbReference>
<feature type="region of interest" description="Disordered" evidence="8">
    <location>
        <begin position="1"/>
        <end position="79"/>
    </location>
</feature>
<dbReference type="InterPro" id="IPR001138">
    <property type="entry name" value="Zn2Cys6_DnaBD"/>
</dbReference>
<keyword evidence="6" id="KW-0804">Transcription</keyword>
<keyword evidence="2" id="KW-0479">Metal-binding</keyword>
<protein>
    <submittedName>
        <fullName evidence="10">Transcription factor</fullName>
    </submittedName>
</protein>
<evidence type="ECO:0000259" key="9">
    <source>
        <dbReference type="PROSITE" id="PS50048"/>
    </source>
</evidence>
<dbReference type="EMBL" id="JBANRG010000026">
    <property type="protein sequence ID" value="KAK7453433.1"/>
    <property type="molecule type" value="Genomic_DNA"/>
</dbReference>
<dbReference type="PROSITE" id="PS50048">
    <property type="entry name" value="ZN2_CY6_FUNGAL_2"/>
    <property type="match status" value="1"/>
</dbReference>
<name>A0ABR1J8S1_9AGAR</name>
<dbReference type="PANTHER" id="PTHR31986:SF7">
    <property type="entry name" value="REGULATOR OF DRUG SENSITIVITY 2"/>
    <property type="match status" value="1"/>
</dbReference>
<evidence type="ECO:0000256" key="3">
    <source>
        <dbReference type="ARBA" id="ARBA00022833"/>
    </source>
</evidence>
<feature type="compositionally biased region" description="Low complexity" evidence="8">
    <location>
        <begin position="59"/>
        <end position="70"/>
    </location>
</feature>
<evidence type="ECO:0000313" key="10">
    <source>
        <dbReference type="EMBL" id="KAK7453433.1"/>
    </source>
</evidence>
<feature type="compositionally biased region" description="Low complexity" evidence="8">
    <location>
        <begin position="179"/>
        <end position="195"/>
    </location>
</feature>
<dbReference type="PANTHER" id="PTHR31986">
    <property type="entry name" value="REGULATOR OF DRUG SENSITIVITY 2"/>
    <property type="match status" value="1"/>
</dbReference>
<feature type="compositionally biased region" description="Polar residues" evidence="8">
    <location>
        <begin position="719"/>
        <end position="729"/>
    </location>
</feature>
<gene>
    <name evidence="10" type="primary">RDS2_1</name>
    <name evidence="10" type="ORF">VKT23_011704</name>
</gene>
<comment type="caution">
    <text evidence="10">The sequence shown here is derived from an EMBL/GenBank/DDBJ whole genome shotgun (WGS) entry which is preliminary data.</text>
</comment>
<keyword evidence="7" id="KW-0539">Nucleus</keyword>
<feature type="compositionally biased region" description="Polar residues" evidence="8">
    <location>
        <begin position="1"/>
        <end position="14"/>
    </location>
</feature>
<dbReference type="Pfam" id="PF24990">
    <property type="entry name" value="PAS_13"/>
    <property type="match status" value="1"/>
</dbReference>
<feature type="region of interest" description="Disordered" evidence="8">
    <location>
        <begin position="311"/>
        <end position="453"/>
    </location>
</feature>
<dbReference type="Gene3D" id="4.10.240.10">
    <property type="entry name" value="Zn(2)-C6 fungal-type DNA-binding domain"/>
    <property type="match status" value="1"/>
</dbReference>
<dbReference type="SUPFAM" id="SSF57701">
    <property type="entry name" value="Zn2/Cys6 DNA-binding domain"/>
    <property type="match status" value="1"/>
</dbReference>
<evidence type="ECO:0000256" key="7">
    <source>
        <dbReference type="ARBA" id="ARBA00023242"/>
    </source>
</evidence>
<keyword evidence="3" id="KW-0862">Zinc</keyword>
<feature type="region of interest" description="Disordered" evidence="8">
    <location>
        <begin position="719"/>
        <end position="751"/>
    </location>
</feature>
<evidence type="ECO:0000256" key="6">
    <source>
        <dbReference type="ARBA" id="ARBA00023163"/>
    </source>
</evidence>
<dbReference type="InterPro" id="IPR053045">
    <property type="entry name" value="Zinc_cluster_trans_reg"/>
</dbReference>